<keyword evidence="2" id="KW-1185">Reference proteome</keyword>
<accession>A0A372LLV0</accession>
<protein>
    <submittedName>
        <fullName evidence="1">Uncharacterized protein</fullName>
    </submittedName>
</protein>
<dbReference type="RefSeq" id="WP_117327201.1">
    <property type="nucleotide sequence ID" value="NZ_QVTE01000036.1"/>
</dbReference>
<comment type="caution">
    <text evidence="1">The sequence shown here is derived from an EMBL/GenBank/DDBJ whole genome shotgun (WGS) entry which is preliminary data.</text>
</comment>
<evidence type="ECO:0000313" key="2">
    <source>
        <dbReference type="Proteomes" id="UP000264541"/>
    </source>
</evidence>
<dbReference type="EMBL" id="QVTE01000036">
    <property type="protein sequence ID" value="RFU68033.1"/>
    <property type="molecule type" value="Genomic_DNA"/>
</dbReference>
<dbReference type="Proteomes" id="UP000264541">
    <property type="component" value="Unassembled WGS sequence"/>
</dbReference>
<gene>
    <name evidence="1" type="ORF">D0469_13145</name>
</gene>
<dbReference type="OrthoDB" id="2886369at2"/>
<evidence type="ECO:0000313" key="1">
    <source>
        <dbReference type="EMBL" id="RFU68033.1"/>
    </source>
</evidence>
<sequence length="75" mass="9145">MLFKDRNEKRHQDRLSQMMFGTRRQMKKESDIQSLIANVDYMELMEHVDTIMKSYSEFKPFINKINPMIGRFLKK</sequence>
<proteinExistence type="predicted"/>
<name>A0A372LLV0_9BACI</name>
<organism evidence="1 2">
    <name type="scientific">Peribacillus saganii</name>
    <dbReference type="NCBI Taxonomy" id="2303992"/>
    <lineage>
        <taxon>Bacteria</taxon>
        <taxon>Bacillati</taxon>
        <taxon>Bacillota</taxon>
        <taxon>Bacilli</taxon>
        <taxon>Bacillales</taxon>
        <taxon>Bacillaceae</taxon>
        <taxon>Peribacillus</taxon>
    </lineage>
</organism>
<reference evidence="1 2" key="1">
    <citation type="submission" date="2018-08" db="EMBL/GenBank/DDBJ databases">
        <title>Bacillus chawlae sp. nov., Bacillus glennii sp. nov., and Bacillus saganii sp. nov. Isolated from the Vehicle Assembly Building at Kennedy Space Center where the Viking Spacecraft were Assembled.</title>
        <authorList>
            <person name="Seuylemezian A."/>
            <person name="Vaishampayan P."/>
        </authorList>
    </citation>
    <scope>NUCLEOTIDE SEQUENCE [LARGE SCALE GENOMIC DNA]</scope>
    <source>
        <strain evidence="1 2">V47-23a</strain>
    </source>
</reference>
<dbReference type="AlphaFoldDB" id="A0A372LLV0"/>